<organism evidence="1 2">
    <name type="scientific">Streptococcus macedonicus</name>
    <name type="common">Streptococcus gallolyticus macedonicus</name>
    <dbReference type="NCBI Taxonomy" id="59310"/>
    <lineage>
        <taxon>Bacteria</taxon>
        <taxon>Bacillati</taxon>
        <taxon>Bacillota</taxon>
        <taxon>Bacilli</taxon>
        <taxon>Lactobacillales</taxon>
        <taxon>Streptococcaceae</taxon>
        <taxon>Streptococcus</taxon>
    </lineage>
</organism>
<proteinExistence type="predicted"/>
<dbReference type="InterPro" id="IPR021512">
    <property type="entry name" value="DUF3173"/>
</dbReference>
<dbReference type="Pfam" id="PF11372">
    <property type="entry name" value="DUF3173"/>
    <property type="match status" value="1"/>
</dbReference>
<evidence type="ECO:0000313" key="2">
    <source>
        <dbReference type="Proteomes" id="UP000222913"/>
    </source>
</evidence>
<protein>
    <submittedName>
        <fullName evidence="1">Plasmid replication protein</fullName>
    </submittedName>
</protein>
<dbReference type="EMBL" id="PEBM01000044">
    <property type="protein sequence ID" value="PHV56464.1"/>
    <property type="molecule type" value="Genomic_DNA"/>
</dbReference>
<dbReference type="AlphaFoldDB" id="A0A2G3NSC6"/>
<comment type="caution">
    <text evidence="1">The sequence shown here is derived from an EMBL/GenBank/DDBJ whole genome shotgun (WGS) entry which is preliminary data.</text>
</comment>
<name>A0A2G3NSC6_STRMC</name>
<dbReference type="RefSeq" id="WP_099390674.1">
    <property type="nucleotide sequence ID" value="NZ_PEBM01000044.1"/>
</dbReference>
<sequence length="90" mass="10259">MINLLSKEDIITLTGYSESQAKKIIRMAKEDLVQHGFLFYNNKRVGRVPRKSIERILGFELSPKDGIIDSVQEDTVFEKGVSNDSNETKK</sequence>
<evidence type="ECO:0000313" key="1">
    <source>
        <dbReference type="EMBL" id="PHV56464.1"/>
    </source>
</evidence>
<gene>
    <name evidence="1" type="ORF">CS010_07815</name>
</gene>
<reference evidence="1 2" key="1">
    <citation type="submission" date="2017-10" db="EMBL/GenBank/DDBJ databases">
        <title>Whole-genome sequence of three Streptococcus macedonicus strains isolated from Italian cheeses of the Veneto region.</title>
        <authorList>
            <person name="Treu L."/>
            <person name="De Diego-Diaz B."/>
            <person name="Papadimitriou K."/>
            <person name="Tsakalidou E."/>
            <person name="Corich V."/>
            <person name="Giacomini A."/>
        </authorList>
    </citation>
    <scope>NUCLEOTIDE SEQUENCE [LARGE SCALE GENOMIC DNA]</scope>
    <source>
        <strain evidence="1 2">27MV</strain>
    </source>
</reference>
<accession>A0A2G3NSC6</accession>
<dbReference type="Proteomes" id="UP000222913">
    <property type="component" value="Unassembled WGS sequence"/>
</dbReference>